<feature type="domain" description="Tudor" evidence="2">
    <location>
        <begin position="682"/>
        <end position="741"/>
    </location>
</feature>
<feature type="domain" description="Tudor" evidence="2">
    <location>
        <begin position="983"/>
        <end position="1041"/>
    </location>
</feature>
<keyword evidence="1" id="KW-0175">Coiled coil</keyword>
<dbReference type="SMART" id="SM00333">
    <property type="entry name" value="TUDOR"/>
    <property type="match status" value="5"/>
</dbReference>
<dbReference type="Gene3D" id="2.30.30.140">
    <property type="match status" value="5"/>
</dbReference>
<dbReference type="PANTHER" id="PTHR16442">
    <property type="entry name" value="RING FINGER PROTEIN 17"/>
    <property type="match status" value="1"/>
</dbReference>
<dbReference type="Proteomes" id="UP000504618">
    <property type="component" value="Unplaced"/>
</dbReference>
<dbReference type="RefSeq" id="XP_024875066.1">
    <property type="nucleotide sequence ID" value="XM_025019298.1"/>
</dbReference>
<protein>
    <submittedName>
        <fullName evidence="4">RING finger protein 17-like isoform X2</fullName>
    </submittedName>
</protein>
<organism evidence="3 4">
    <name type="scientific">Temnothorax curvispinosus</name>
    <dbReference type="NCBI Taxonomy" id="300111"/>
    <lineage>
        <taxon>Eukaryota</taxon>
        <taxon>Metazoa</taxon>
        <taxon>Ecdysozoa</taxon>
        <taxon>Arthropoda</taxon>
        <taxon>Hexapoda</taxon>
        <taxon>Insecta</taxon>
        <taxon>Pterygota</taxon>
        <taxon>Neoptera</taxon>
        <taxon>Endopterygota</taxon>
        <taxon>Hymenoptera</taxon>
        <taxon>Apocrita</taxon>
        <taxon>Aculeata</taxon>
        <taxon>Formicoidea</taxon>
        <taxon>Formicidae</taxon>
        <taxon>Myrmicinae</taxon>
        <taxon>Temnothorax</taxon>
    </lineage>
</organism>
<dbReference type="PROSITE" id="PS50304">
    <property type="entry name" value="TUDOR"/>
    <property type="match status" value="4"/>
</dbReference>
<feature type="coiled-coil region" evidence="1">
    <location>
        <begin position="6"/>
        <end position="33"/>
    </location>
</feature>
<dbReference type="GO" id="GO:0005737">
    <property type="term" value="C:cytoplasm"/>
    <property type="evidence" value="ECO:0007669"/>
    <property type="project" value="UniProtKB-ARBA"/>
</dbReference>
<dbReference type="SUPFAM" id="SSF63748">
    <property type="entry name" value="Tudor/PWWP/MBT"/>
    <property type="match status" value="5"/>
</dbReference>
<dbReference type="InterPro" id="IPR002999">
    <property type="entry name" value="Tudor"/>
</dbReference>
<dbReference type="Gene3D" id="2.40.50.90">
    <property type="match status" value="5"/>
</dbReference>
<dbReference type="CDD" id="cd20379">
    <property type="entry name" value="Tudor_dTUD-like"/>
    <property type="match status" value="1"/>
</dbReference>
<feature type="domain" description="Tudor" evidence="2">
    <location>
        <begin position="439"/>
        <end position="497"/>
    </location>
</feature>
<evidence type="ECO:0000313" key="4">
    <source>
        <dbReference type="RefSeq" id="XP_024875066.1"/>
    </source>
</evidence>
<proteinExistence type="predicted"/>
<dbReference type="OrthoDB" id="5800423at2759"/>
<feature type="domain" description="Tudor" evidence="2">
    <location>
        <begin position="1306"/>
        <end position="1369"/>
    </location>
</feature>
<evidence type="ECO:0000256" key="1">
    <source>
        <dbReference type="SAM" id="Coils"/>
    </source>
</evidence>
<gene>
    <name evidence="4" type="primary">LOC112456622</name>
</gene>
<dbReference type="InterPro" id="IPR035437">
    <property type="entry name" value="SNase_OB-fold_sf"/>
</dbReference>
<keyword evidence="3" id="KW-1185">Reference proteome</keyword>
<name>A0A6J1Q0R3_9HYME</name>
<reference evidence="4" key="1">
    <citation type="submission" date="2025-08" db="UniProtKB">
        <authorList>
            <consortium name="RefSeq"/>
        </authorList>
    </citation>
    <scope>IDENTIFICATION</scope>
    <source>
        <tissue evidence="4">Whole body</tissue>
    </source>
</reference>
<accession>A0A6J1Q0R3</accession>
<evidence type="ECO:0000259" key="2">
    <source>
        <dbReference type="PROSITE" id="PS50304"/>
    </source>
</evidence>
<sequence length="1454" mass="167834">MEAKLMNQLHEQSDSLKNNLEDIERQLGIQEEKLKMTLQIASYAKQTFHKMDIRNAINILKEMADLPCHLMYKDACQNQTATFTVDDSIVAAIEDHCAITVPLMSSYSLVRKDELPKNYIMSPLSKKLRAMVFDEPPSMLPEMQPSKALPPTTIDIDDKTEDNEQEESISEYKVEVTYVVNPSFFFVRKLATKPEFLQLEKDITAYGNNKQNLVETPSNINQDDMCIVKQWKEVNNVDDWYRGRVSAASTTADGERVYNVIYIDYGYEECNVAASRVREIPEHLRELPPQAIRCSLHGLLPKNLHWTNASTNDFLKLTNGADCTMSVFNPTRDVLYVDLRFISKNSNMGPQSMCSTMKIMDYARLNTRLSPQHELKPTTYVYTKEDLPLSKMTTVNIGWIESPDKIYVLKALRQNKFLKIRNEMNEYFEKETSPNIIETPQKGLPCAVQLEDNTWQRGEITEIINENQVRVFCVDWGYTLIQNRDTLRAIPHEYTIFKAQAIKVALMYIMPESDGSWKPEALSSLLHIFNNANCITITPRRKVDDRYIGCMHADNIDISRQLKLEGVVNEFFVRECSKFKNKPRKLRLAFKPFIPLESDNNSKSDNTIKDLCVSWNDTQVKDDKSVKDETPKDPFKVEVRVERATTPDCIYVAQTEYEKSNAKLMASMQNFYNTYFSEPRDNWSKGALCAVYSAKDKSYFRAKILKIKSSTEVLVYFYDMGIEETVTMKDIQVLHSDFTKEMTYCFKVKLAGILPCGGSSTWPKLSCATLSEIIRDNSNCKFYITKPVQEEICDDVVSVELWVRQLKIPGPFAKAKVEINSINRMLVEKGVALPIKNYFATADSTLAAEFRQQLESSCWFVQSEEEVEWHNKGLNEIEMDETLTSPKDELSFCNSSIDVLTTLASSAKYQACESTDRECAVKFSDWLPPNEITEEVFHAMPTYVDNKCVVYLHPKKYNADILHYIETELQIHYKNIKINKLKQWKEGELCIAQYHGNQKWYRGKVIQTSGNIIQVEFVDYGNVEDCEIEHVTDHVRLGHIPIQCTKCVISGLKPDSSTGKWMLHDLDRIHKLLVEKECKVSILQRQPTYLIISIQLLQPFKCDFLMYLANHMENMNVKIERKEWNDSDNSEDEEDYLKSLDTTRDVVIEETVSECEKPSVADTSNGSSGTYTQDVTLIQDMISGNLAESLKTELLDKLKDKISDTESISSIDTNILNNHLISSTPQPQSEEEDGVFLSYKRLTIPQETKYIEIKLCCNKDPITSFAQLAENNDHMFSKELHKYYLQYEIIMSELQIDARHQPLLESFAKNTPCVTKFIDDMWYRCVITNSEKIPNSRYMKISLYYVDYGNHEYRILDLLSEDHNLYVLKQKWLEVPAMAIKCTFWGLNFVSDDIDLLASKLDEIYNQAVVAQIKEINDGNNLVVQIYKDKTCRELFYAHLIEEGLYQFKKPKED</sequence>
<dbReference type="PANTHER" id="PTHR16442:SF1">
    <property type="entry name" value="RING FINGER PROTEIN 17"/>
    <property type="match status" value="1"/>
</dbReference>
<dbReference type="GeneID" id="112456622"/>
<dbReference type="Pfam" id="PF00567">
    <property type="entry name" value="TUDOR"/>
    <property type="match status" value="5"/>
</dbReference>
<evidence type="ECO:0000313" key="3">
    <source>
        <dbReference type="Proteomes" id="UP000504618"/>
    </source>
</evidence>